<dbReference type="FunFam" id="1.10.10.60:FF:000116">
    <property type="entry name" value="Cut-like homeobox 2b"/>
    <property type="match status" value="1"/>
</dbReference>
<keyword evidence="7 11" id="KW-0238">DNA-binding</keyword>
<dbReference type="CDD" id="cd00086">
    <property type="entry name" value="homeodomain"/>
    <property type="match status" value="1"/>
</dbReference>
<dbReference type="Gene3D" id="1.20.120.330">
    <property type="entry name" value="Nucleotidyltransferases domain 2"/>
    <property type="match status" value="1"/>
</dbReference>
<dbReference type="PANTHER" id="PTHR14043:SF5">
    <property type="entry name" value="HOMEOBOX PROTEIN CUT-LIKE 2"/>
    <property type="match status" value="1"/>
</dbReference>
<keyword evidence="9 13" id="KW-0804">Transcription</keyword>
<feature type="transmembrane region" description="Helical" evidence="15">
    <location>
        <begin position="52"/>
        <end position="69"/>
    </location>
</feature>
<feature type="DNA-binding region" description="Homeobox" evidence="11">
    <location>
        <begin position="1306"/>
        <end position="1365"/>
    </location>
</feature>
<keyword evidence="10 11" id="KW-0539">Nucleus</keyword>
<feature type="domain" description="Homeobox" evidence="16">
    <location>
        <begin position="1304"/>
        <end position="1364"/>
    </location>
</feature>
<evidence type="ECO:0000256" key="15">
    <source>
        <dbReference type="SAM" id="Phobius"/>
    </source>
</evidence>
<keyword evidence="3" id="KW-0597">Phosphoprotein</keyword>
<accession>A0AAE0V8N8</accession>
<evidence type="ECO:0000256" key="7">
    <source>
        <dbReference type="ARBA" id="ARBA00023125"/>
    </source>
</evidence>
<organism evidence="18 19">
    <name type="scientific">Hemibagrus guttatus</name>
    <dbReference type="NCBI Taxonomy" id="175788"/>
    <lineage>
        <taxon>Eukaryota</taxon>
        <taxon>Metazoa</taxon>
        <taxon>Chordata</taxon>
        <taxon>Craniata</taxon>
        <taxon>Vertebrata</taxon>
        <taxon>Euteleostomi</taxon>
        <taxon>Actinopterygii</taxon>
        <taxon>Neopterygii</taxon>
        <taxon>Teleostei</taxon>
        <taxon>Ostariophysi</taxon>
        <taxon>Siluriformes</taxon>
        <taxon>Bagridae</taxon>
        <taxon>Hemibagrus</taxon>
    </lineage>
</organism>
<feature type="compositionally biased region" description="Low complexity" evidence="14">
    <location>
        <begin position="799"/>
        <end position="809"/>
    </location>
</feature>
<dbReference type="SMART" id="SM01109">
    <property type="entry name" value="CUT"/>
    <property type="match status" value="3"/>
</dbReference>
<feature type="compositionally biased region" description="Low complexity" evidence="14">
    <location>
        <begin position="1092"/>
        <end position="1113"/>
    </location>
</feature>
<dbReference type="InterPro" id="IPR001356">
    <property type="entry name" value="HD"/>
</dbReference>
<feature type="compositionally biased region" description="Low complexity" evidence="14">
    <location>
        <begin position="1522"/>
        <end position="1548"/>
    </location>
</feature>
<feature type="region of interest" description="Disordered" evidence="14">
    <location>
        <begin position="511"/>
        <end position="580"/>
    </location>
</feature>
<evidence type="ECO:0000259" key="16">
    <source>
        <dbReference type="PROSITE" id="PS50071"/>
    </source>
</evidence>
<feature type="compositionally biased region" description="Basic and acidic residues" evidence="14">
    <location>
        <begin position="511"/>
        <end position="530"/>
    </location>
</feature>
<feature type="region of interest" description="Disordered" evidence="14">
    <location>
        <begin position="1515"/>
        <end position="1563"/>
    </location>
</feature>
<comment type="similarity">
    <text evidence="2 13">Belongs to the CUT homeobox family.</text>
</comment>
<gene>
    <name evidence="18" type="ORF">QTP70_034299</name>
</gene>
<feature type="region of interest" description="Disordered" evidence="14">
    <location>
        <begin position="362"/>
        <end position="392"/>
    </location>
</feature>
<protein>
    <recommendedName>
        <fullName evidence="13">Homeobox protein cut-like</fullName>
    </recommendedName>
</protein>
<dbReference type="PROSITE" id="PS50071">
    <property type="entry name" value="HOMEOBOX_2"/>
    <property type="match status" value="1"/>
</dbReference>
<evidence type="ECO:0000256" key="6">
    <source>
        <dbReference type="ARBA" id="ARBA00023054"/>
    </source>
</evidence>
<dbReference type="InterPro" id="IPR009057">
    <property type="entry name" value="Homeodomain-like_sf"/>
</dbReference>
<feature type="domain" description="CUT" evidence="17">
    <location>
        <begin position="1174"/>
        <end position="1262"/>
    </location>
</feature>
<keyword evidence="19" id="KW-1185">Reference proteome</keyword>
<dbReference type="SUPFAM" id="SSF47413">
    <property type="entry name" value="lambda repressor-like DNA-binding domains"/>
    <property type="match status" value="3"/>
</dbReference>
<dbReference type="Gene3D" id="1.10.10.60">
    <property type="entry name" value="Homeodomain-like"/>
    <property type="match status" value="1"/>
</dbReference>
<feature type="domain" description="CUT" evidence="17">
    <location>
        <begin position="643"/>
        <end position="730"/>
    </location>
</feature>
<reference evidence="18" key="1">
    <citation type="submission" date="2023-06" db="EMBL/GenBank/DDBJ databases">
        <title>Male Hemibagrus guttatus genome.</title>
        <authorList>
            <person name="Bian C."/>
        </authorList>
    </citation>
    <scope>NUCLEOTIDE SEQUENCE</scope>
    <source>
        <strain evidence="18">Male_cb2023</strain>
        <tissue evidence="18">Muscle</tissue>
    </source>
</reference>
<dbReference type="GO" id="GO:0005634">
    <property type="term" value="C:nucleus"/>
    <property type="evidence" value="ECO:0007669"/>
    <property type="project" value="UniProtKB-SubCell"/>
</dbReference>
<evidence type="ECO:0000256" key="12">
    <source>
        <dbReference type="RuleBase" id="RU000682"/>
    </source>
</evidence>
<keyword evidence="15" id="KW-0472">Membrane</keyword>
<dbReference type="Pfam" id="PF02376">
    <property type="entry name" value="CUT"/>
    <property type="match status" value="3"/>
</dbReference>
<evidence type="ECO:0000313" key="19">
    <source>
        <dbReference type="Proteomes" id="UP001274896"/>
    </source>
</evidence>
<dbReference type="GO" id="GO:0000981">
    <property type="term" value="F:DNA-binding transcription factor activity, RNA polymerase II-specific"/>
    <property type="evidence" value="ECO:0007669"/>
    <property type="project" value="InterPro"/>
</dbReference>
<dbReference type="Pfam" id="PF25398">
    <property type="entry name" value="CUX1_N"/>
    <property type="match status" value="1"/>
</dbReference>
<evidence type="ECO:0000256" key="1">
    <source>
        <dbReference type="ARBA" id="ARBA00004123"/>
    </source>
</evidence>
<dbReference type="FunFam" id="1.10.260.40:FF:000010">
    <property type="entry name" value="Cut-like homeobox 1a"/>
    <property type="match status" value="1"/>
</dbReference>
<dbReference type="Proteomes" id="UP001274896">
    <property type="component" value="Unassembled WGS sequence"/>
</dbReference>
<dbReference type="PROSITE" id="PS51042">
    <property type="entry name" value="CUT"/>
    <property type="match status" value="3"/>
</dbReference>
<sequence length="1587" mass="175663">MCKTKISQSLTGGPERINNGSLSVLSIAQCFVFSPLLIALQNWANINIEVAPLQRFTSLFLVFIVIVRLQEQSNSLLYRPIFLIAVAGLPYCISNMLYKRDCTSLCISVHTQIRELNSVAAQLAGRQEESEHSHKHVLELSREFKKNVPEEVREMVAPILKSFQAQVVALIQRSKEAESAFLGVYKQLIEAPDPAPLLEASCSLEECLAQLQSSSSDSEFLVKEISGLWRRHLECLNSADSVEKSPESIQRVAGSEQFPHMMTPNSTQSLQDGGLPLHNHQGLEEREADEPDALSVRLAQAEEKIKNFQSALNKAQTELQELKYKYYKEMAAKAEELSQLKTNLEKANQRADTAQRELEQLKDQLTSSHSISKGSDEGPSEGKAGRDEKDKCSPSRLEAVLFSKDREILRLLENVQRLQFTLQEVQDSSASQLADLEHQLANKTEAIEKLEVKLQSQLDYEEIKTELSILKAMKLTSANGSSSQDSDRVAEALLLEKQSFLHSNKILTDKSRVQQCPDEDHSDGSSRDLGRPMSSYSSPPGALPVDSQSSSSPGPPNPDGTSGTHELPRSFSASPFSSEKHATGHLLQKQLLSPHFKKDGTTLLAFPTALFAAKAALMSANPGSSGPLVMETGLASDQSECGSSGGGDEDHLDTAEIAYQVKEQLLKHNIGQRVFGHYVLGLSQGSVSEILARPKPWRKLTVKGKEPFIKMKQFLSDEQNILALRTIQVRQRGSITPRIRTPETGSDDAIKNILEQAKKEIQSQRGEQFLLMINQHEDRKAVYRRKNIDNISNVESDGKSSLGSSTGRSSSGGGSSSDETIKSILEQARREMQAQQQALLELEASSQSLCSQESHKTMPGPMPTYIKQEEGSTMPICPSNPIGSPQTPLSVLSPAAFVQNIIRKVKSEIGEAGTYFDQHWSRPFTSVSPSLSSSSSSVPSTVPRAWNVECLPGTEEGPGTEEDEPPPSRPVKVEPEVCVSGEQAACGGPRINYYSSYIPRTLKPTVPPLTPEQYEMYMYREVDTIELTRQVKEKLAKNGICQRIFGEKVLGLSQGSVSDMLSRPKPWSKLTQKGREPFIRMQLWLLDQLGQSLNQQSNHSHSSDKSPVTSHSSPSPPVSPEDNHPSMPLEPVSLVLESSKENQHPHPQHTEPHGVKGTAGTLALQQPHIPLGIQELVAMSPELDTYAITKRVKEVLTDNNLGSQRLFGESILGLTQGSVSDLLSRPKPWHKLSLKGREPFVRMQLWLNDPHNVDKLRDMKKMEKKAYLKRRYGLLNPASDTDSPQAHSDSNSPGLAQMELCAYSQAKKPRVVLNSEEKEALRKAYLQEPYPSQHTIEMLATQLNLKTNTVINWFHNYSSRSRMRREVLMEGPQDNDADAEYNFSPSVSCSPISDVDERKKAHSSCNGPTMLNVKQEVEEEEEKLHIRQDTCSSMTVQFTEMKTEENQTSGSRDLTSCCPQSLRQDEACIHKLSVSSENTQKCNTVTLEGENKSPVDPASFKASSEACRSSLEVSLDSPSAASSPGLMMSVSPVPSSSAPISPSQSLQSNTKISKSTQRRDEKMANLSNIIHRLERAANREETLDWEF</sequence>
<feature type="compositionally biased region" description="Basic and acidic residues" evidence="14">
    <location>
        <begin position="383"/>
        <end position="392"/>
    </location>
</feature>
<keyword evidence="5 13" id="KW-0805">Transcription regulation</keyword>
<feature type="transmembrane region" description="Helical" evidence="15">
    <location>
        <begin position="21"/>
        <end position="40"/>
    </location>
</feature>
<evidence type="ECO:0000256" key="10">
    <source>
        <dbReference type="ARBA" id="ARBA00023242"/>
    </source>
</evidence>
<evidence type="ECO:0000259" key="17">
    <source>
        <dbReference type="PROSITE" id="PS51042"/>
    </source>
</evidence>
<dbReference type="GO" id="GO:0000977">
    <property type="term" value="F:RNA polymerase II transcription regulatory region sequence-specific DNA binding"/>
    <property type="evidence" value="ECO:0007669"/>
    <property type="project" value="TreeGrafter"/>
</dbReference>
<dbReference type="InterPro" id="IPR017970">
    <property type="entry name" value="Homeobox_CS"/>
</dbReference>
<dbReference type="Pfam" id="PF00046">
    <property type="entry name" value="Homeodomain"/>
    <property type="match status" value="1"/>
</dbReference>
<feature type="region of interest" description="Disordered" evidence="14">
    <location>
        <begin position="259"/>
        <end position="279"/>
    </location>
</feature>
<evidence type="ECO:0000256" key="14">
    <source>
        <dbReference type="SAM" id="MobiDB-lite"/>
    </source>
</evidence>
<evidence type="ECO:0000256" key="2">
    <source>
        <dbReference type="ARBA" id="ARBA00008190"/>
    </source>
</evidence>
<feature type="compositionally biased region" description="Polar residues" evidence="14">
    <location>
        <begin position="363"/>
        <end position="373"/>
    </location>
</feature>
<evidence type="ECO:0000256" key="11">
    <source>
        <dbReference type="PROSITE-ProRule" id="PRU00108"/>
    </source>
</evidence>
<feature type="region of interest" description="Disordered" evidence="14">
    <location>
        <begin position="792"/>
        <end position="818"/>
    </location>
</feature>
<evidence type="ECO:0000256" key="4">
    <source>
        <dbReference type="ARBA" id="ARBA00022737"/>
    </source>
</evidence>
<feature type="transmembrane region" description="Helical" evidence="15">
    <location>
        <begin position="76"/>
        <end position="98"/>
    </location>
</feature>
<comment type="caution">
    <text evidence="18">The sequence shown here is derived from an EMBL/GenBank/DDBJ whole genome shotgun (WGS) entry which is preliminary data.</text>
</comment>
<evidence type="ECO:0000256" key="5">
    <source>
        <dbReference type="ARBA" id="ARBA00023015"/>
    </source>
</evidence>
<comment type="subcellular location">
    <subcellularLocation>
        <location evidence="1 11 12">Nucleus</location>
    </subcellularLocation>
</comment>
<dbReference type="EMBL" id="JAUCMX010000007">
    <property type="protein sequence ID" value="KAK3540554.1"/>
    <property type="molecule type" value="Genomic_DNA"/>
</dbReference>
<keyword evidence="8 11" id="KW-0371">Homeobox</keyword>
<evidence type="ECO:0000313" key="18">
    <source>
        <dbReference type="EMBL" id="KAK3540554.1"/>
    </source>
</evidence>
<dbReference type="Gene3D" id="1.10.260.40">
    <property type="entry name" value="lambda repressor-like DNA-binding domains"/>
    <property type="match status" value="3"/>
</dbReference>
<dbReference type="FunFam" id="1.10.260.40:FF:000004">
    <property type="entry name" value="Cut-like homeobox 1a"/>
    <property type="match status" value="2"/>
</dbReference>
<feature type="domain" description="CUT" evidence="17">
    <location>
        <begin position="1013"/>
        <end position="1100"/>
    </location>
</feature>
<evidence type="ECO:0000256" key="3">
    <source>
        <dbReference type="ARBA" id="ARBA00022553"/>
    </source>
</evidence>
<proteinExistence type="inferred from homology"/>
<dbReference type="InterPro" id="IPR003350">
    <property type="entry name" value="CUT_dom"/>
</dbReference>
<dbReference type="SMART" id="SM00389">
    <property type="entry name" value="HOX"/>
    <property type="match status" value="1"/>
</dbReference>
<keyword evidence="15" id="KW-0812">Transmembrane</keyword>
<keyword evidence="4" id="KW-0677">Repeat</keyword>
<keyword evidence="15" id="KW-1133">Transmembrane helix</keyword>
<dbReference type="PANTHER" id="PTHR14043">
    <property type="entry name" value="CCAAT DISPLACEMENT PROTEIN-RELATED"/>
    <property type="match status" value="1"/>
</dbReference>
<dbReference type="InterPro" id="IPR057476">
    <property type="entry name" value="Cux_N"/>
</dbReference>
<name>A0AAE0V8N8_9TELE</name>
<dbReference type="PROSITE" id="PS00027">
    <property type="entry name" value="HOMEOBOX_1"/>
    <property type="match status" value="1"/>
</dbReference>
<feature type="region of interest" description="Disordered" evidence="14">
    <location>
        <begin position="949"/>
        <end position="973"/>
    </location>
</feature>
<evidence type="ECO:0000256" key="9">
    <source>
        <dbReference type="ARBA" id="ARBA00023163"/>
    </source>
</evidence>
<evidence type="ECO:0000256" key="13">
    <source>
        <dbReference type="RuleBase" id="RU361129"/>
    </source>
</evidence>
<dbReference type="SUPFAM" id="SSF46689">
    <property type="entry name" value="Homeodomain-like"/>
    <property type="match status" value="1"/>
</dbReference>
<evidence type="ECO:0000256" key="8">
    <source>
        <dbReference type="ARBA" id="ARBA00023155"/>
    </source>
</evidence>
<dbReference type="InterPro" id="IPR010982">
    <property type="entry name" value="Lambda_DNA-bd_dom_sf"/>
</dbReference>
<keyword evidence="6" id="KW-0175">Coiled coil</keyword>
<feature type="region of interest" description="Disordered" evidence="14">
    <location>
        <begin position="1092"/>
        <end position="1129"/>
    </location>
</feature>